<organism evidence="8">
    <name type="scientific">Schistocephalus solidus</name>
    <name type="common">Tapeworm</name>
    <dbReference type="NCBI Taxonomy" id="70667"/>
    <lineage>
        <taxon>Eukaryota</taxon>
        <taxon>Metazoa</taxon>
        <taxon>Spiralia</taxon>
        <taxon>Lophotrochozoa</taxon>
        <taxon>Platyhelminthes</taxon>
        <taxon>Cestoda</taxon>
        <taxon>Eucestoda</taxon>
        <taxon>Diphyllobothriidea</taxon>
        <taxon>Diphyllobothriidae</taxon>
        <taxon>Schistocephalus</taxon>
    </lineage>
</organism>
<dbReference type="WBParaSite" id="SSLN_0001834901-mRNA-1">
    <property type="protein sequence ID" value="SSLN_0001834901-mRNA-1"/>
    <property type="gene ID" value="SSLN_0001834901"/>
</dbReference>
<keyword evidence="4" id="KW-1133">Transmembrane helix</keyword>
<accession>A0A183TMH7</accession>
<protein>
    <submittedName>
        <fullName evidence="8">Guanylate cyclase domain-containing protein</fullName>
    </submittedName>
</protein>
<evidence type="ECO:0000256" key="4">
    <source>
        <dbReference type="ARBA" id="ARBA00022989"/>
    </source>
</evidence>
<dbReference type="PANTHER" id="PTHR11920">
    <property type="entry name" value="GUANYLYL CYCLASE"/>
    <property type="match status" value="1"/>
</dbReference>
<dbReference type="Gene3D" id="3.30.70.1230">
    <property type="entry name" value="Nucleotide cyclase"/>
    <property type="match status" value="1"/>
</dbReference>
<evidence type="ECO:0000256" key="3">
    <source>
        <dbReference type="ARBA" id="ARBA00022741"/>
    </source>
</evidence>
<dbReference type="GO" id="GO:0000166">
    <property type="term" value="F:nucleotide binding"/>
    <property type="evidence" value="ECO:0007669"/>
    <property type="project" value="UniProtKB-KW"/>
</dbReference>
<dbReference type="PANTHER" id="PTHR11920:SF462">
    <property type="entry name" value="GUANYLATE CYCLASE"/>
    <property type="match status" value="1"/>
</dbReference>
<dbReference type="AlphaFoldDB" id="A0A183TMH7"/>
<keyword evidence="6" id="KW-0456">Lyase</keyword>
<evidence type="ECO:0000259" key="7">
    <source>
        <dbReference type="PROSITE" id="PS50125"/>
    </source>
</evidence>
<keyword evidence="2" id="KW-0812">Transmembrane</keyword>
<evidence type="ECO:0000256" key="5">
    <source>
        <dbReference type="ARBA" id="ARBA00023136"/>
    </source>
</evidence>
<dbReference type="GO" id="GO:0005886">
    <property type="term" value="C:plasma membrane"/>
    <property type="evidence" value="ECO:0007669"/>
    <property type="project" value="TreeGrafter"/>
</dbReference>
<dbReference type="InterPro" id="IPR001054">
    <property type="entry name" value="A/G_cyclase"/>
</dbReference>
<dbReference type="GO" id="GO:0035556">
    <property type="term" value="P:intracellular signal transduction"/>
    <property type="evidence" value="ECO:0007669"/>
    <property type="project" value="InterPro"/>
</dbReference>
<comment type="subcellular location">
    <subcellularLocation>
        <location evidence="1">Membrane</location>
    </subcellularLocation>
</comment>
<evidence type="ECO:0000313" key="8">
    <source>
        <dbReference type="WBParaSite" id="SSLN_0001834901-mRNA-1"/>
    </source>
</evidence>
<dbReference type="GO" id="GO:0007168">
    <property type="term" value="P:receptor guanylyl cyclase signaling pathway"/>
    <property type="evidence" value="ECO:0007669"/>
    <property type="project" value="TreeGrafter"/>
</dbReference>
<dbReference type="GO" id="GO:0004016">
    <property type="term" value="F:adenylate cyclase activity"/>
    <property type="evidence" value="ECO:0007669"/>
    <property type="project" value="TreeGrafter"/>
</dbReference>
<dbReference type="PROSITE" id="PS50125">
    <property type="entry name" value="GUANYLATE_CYCLASE_2"/>
    <property type="match status" value="1"/>
</dbReference>
<name>A0A183TMH7_SCHSO</name>
<dbReference type="Pfam" id="PF00211">
    <property type="entry name" value="Guanylate_cyc"/>
    <property type="match status" value="1"/>
</dbReference>
<dbReference type="GO" id="GO:0001653">
    <property type="term" value="F:peptide receptor activity"/>
    <property type="evidence" value="ECO:0007669"/>
    <property type="project" value="TreeGrafter"/>
</dbReference>
<evidence type="ECO:0000256" key="1">
    <source>
        <dbReference type="ARBA" id="ARBA00004370"/>
    </source>
</evidence>
<dbReference type="InterPro" id="IPR029787">
    <property type="entry name" value="Nucleotide_cyclase"/>
</dbReference>
<sequence length="135" mass="14745">LSSVTRALISGKKVAPETFEDATVYFSDIVGFSVISANSKPLYIVNLLNLIYTAFYTCITNFDVHKMNVETIGDAYMVSSGLRIPNGEIATMTLELLSVSRSFVIQHMPNVPILLRIGIHSGTWVINSTKIASSS</sequence>
<dbReference type="SUPFAM" id="SSF55073">
    <property type="entry name" value="Nucleotide cyclase"/>
    <property type="match status" value="1"/>
</dbReference>
<proteinExistence type="predicted"/>
<reference evidence="8" key="1">
    <citation type="submission" date="2016-06" db="UniProtKB">
        <authorList>
            <consortium name="WormBaseParasite"/>
        </authorList>
    </citation>
    <scope>IDENTIFICATION</scope>
</reference>
<dbReference type="CDD" id="cd07302">
    <property type="entry name" value="CHD"/>
    <property type="match status" value="1"/>
</dbReference>
<dbReference type="SMART" id="SM00044">
    <property type="entry name" value="CYCc"/>
    <property type="match status" value="1"/>
</dbReference>
<keyword evidence="3" id="KW-0547">Nucleotide-binding</keyword>
<evidence type="ECO:0000256" key="2">
    <source>
        <dbReference type="ARBA" id="ARBA00022692"/>
    </source>
</evidence>
<dbReference type="GO" id="GO:0004383">
    <property type="term" value="F:guanylate cyclase activity"/>
    <property type="evidence" value="ECO:0007669"/>
    <property type="project" value="TreeGrafter"/>
</dbReference>
<dbReference type="InterPro" id="IPR050401">
    <property type="entry name" value="Cyclic_nucleotide_synthase"/>
</dbReference>
<evidence type="ECO:0000256" key="6">
    <source>
        <dbReference type="ARBA" id="ARBA00023239"/>
    </source>
</evidence>
<feature type="domain" description="Guanylate cyclase" evidence="7">
    <location>
        <begin position="23"/>
        <end position="135"/>
    </location>
</feature>
<keyword evidence="5" id="KW-0472">Membrane</keyword>